<evidence type="ECO:0000256" key="9">
    <source>
        <dbReference type="ARBA" id="ARBA00023136"/>
    </source>
</evidence>
<evidence type="ECO:0000256" key="4">
    <source>
        <dbReference type="ARBA" id="ARBA00022519"/>
    </source>
</evidence>
<dbReference type="HOGENOM" id="CLU_000604_84_3_11"/>
<dbReference type="PANTHER" id="PTHR43394">
    <property type="entry name" value="ATP-DEPENDENT PERMEASE MDL1, MITOCHONDRIAL"/>
    <property type="match status" value="1"/>
</dbReference>
<organism evidence="14 15">
    <name type="scientific">Streptomyces griseus subsp. griseus (strain JCM 4626 / CBS 651.72 / NBRC 13350 / KCC S-0626 / ISP 5235)</name>
    <dbReference type="NCBI Taxonomy" id="455632"/>
    <lineage>
        <taxon>Bacteria</taxon>
        <taxon>Bacillati</taxon>
        <taxon>Actinomycetota</taxon>
        <taxon>Actinomycetes</taxon>
        <taxon>Kitasatosporales</taxon>
        <taxon>Streptomycetaceae</taxon>
        <taxon>Streptomyces</taxon>
    </lineage>
</organism>
<dbReference type="RefSeq" id="WP_012380693.1">
    <property type="nucleotide sequence ID" value="NC_010572.1"/>
</dbReference>
<dbReference type="GO" id="GO:0005886">
    <property type="term" value="C:plasma membrane"/>
    <property type="evidence" value="ECO:0007669"/>
    <property type="project" value="UniProtKB-SubCell"/>
</dbReference>
<dbReference type="Pfam" id="PF00005">
    <property type="entry name" value="ABC_tran"/>
    <property type="match status" value="1"/>
</dbReference>
<feature type="transmembrane region" description="Helical" evidence="11">
    <location>
        <begin position="84"/>
        <end position="105"/>
    </location>
</feature>
<dbReference type="EMBL" id="AP009493">
    <property type="protein sequence ID" value="BAG21391.1"/>
    <property type="molecule type" value="Genomic_DNA"/>
</dbReference>
<keyword evidence="9 11" id="KW-0472">Membrane</keyword>
<dbReference type="Gene3D" id="3.40.50.300">
    <property type="entry name" value="P-loop containing nucleotide triphosphate hydrolases"/>
    <property type="match status" value="1"/>
</dbReference>
<keyword evidence="4" id="KW-0997">Cell inner membrane</keyword>
<dbReference type="InterPro" id="IPR011527">
    <property type="entry name" value="ABC1_TM_dom"/>
</dbReference>
<reference evidence="15" key="1">
    <citation type="journal article" date="2008" name="J. Bacteriol.">
        <title>Genome sequence of the streptomycin-producing microorganism Streptomyces griseus IFO 13350.</title>
        <authorList>
            <person name="Ohnishi Y."/>
            <person name="Ishikawa J."/>
            <person name="Hara H."/>
            <person name="Suzuki H."/>
            <person name="Ikenoya M."/>
            <person name="Ikeda H."/>
            <person name="Yamashita A."/>
            <person name="Hattori M."/>
            <person name="Horinouchi S."/>
        </authorList>
    </citation>
    <scope>NUCLEOTIDE SEQUENCE [LARGE SCALE GENOMIC DNA]</scope>
    <source>
        <strain evidence="15">JCM 4626 / NBRC 13350</strain>
    </source>
</reference>
<dbReference type="InterPro" id="IPR003439">
    <property type="entry name" value="ABC_transporter-like_ATP-bd"/>
</dbReference>
<dbReference type="CDD" id="cd07346">
    <property type="entry name" value="ABC_6TM_exporters"/>
    <property type="match status" value="1"/>
</dbReference>
<dbReference type="InterPro" id="IPR039421">
    <property type="entry name" value="Type_1_exporter"/>
</dbReference>
<dbReference type="AlphaFoldDB" id="B1VVN0"/>
<dbReference type="InterPro" id="IPR027417">
    <property type="entry name" value="P-loop_NTPase"/>
</dbReference>
<comment type="subcellular location">
    <subcellularLocation>
        <location evidence="1">Cell membrane</location>
        <topology evidence="1">Multi-pass membrane protein</topology>
    </subcellularLocation>
</comment>
<feature type="transmembrane region" description="Helical" evidence="11">
    <location>
        <begin position="158"/>
        <end position="177"/>
    </location>
</feature>
<dbReference type="SUPFAM" id="SSF52540">
    <property type="entry name" value="P-loop containing nucleoside triphosphate hydrolases"/>
    <property type="match status" value="1"/>
</dbReference>
<dbReference type="PANTHER" id="PTHR43394:SF1">
    <property type="entry name" value="ATP-BINDING CASSETTE SUB-FAMILY B MEMBER 10, MITOCHONDRIAL"/>
    <property type="match status" value="1"/>
</dbReference>
<sequence length="600" mass="61337">MTRTPPKPPANHGAGGPATLPVASPRDTARATLRLLARHRLRLAGTVLVLLAATASALAVPALLGTMVDAVARGRPWSDLLRPAAAIVAATAAGVALGWWGQLLLARTAQDTLAGLREDVFATAVAQPSSVLEQAGSGDLVSRVAGDAEAVNTVIGKILPATVSALFTIALTLIGIGVIDVRFALAVLAATPVQYLALRRFLARSGPVYRAARQAEAARGQRIVESLTGADTVAALRAQDHHTAAVAASSEHAIGFELRAVRLRTTFYGLLNLAEFIGLAAVLAAGYHLVGAGTATLGAATAAALYFHRLFDPIGVLLSNVDELQNAGAGLARLVGVLSLPAPPPGGSPPAPRAPTAPGRIVLDRVSYGYAVGRRALDTVSLTVEPGETVAVVGASGAGKTTLAKILAGVLPPDSGRVLLDGAPLTALPADVLRRRVVLVSQEVHVFDGTVAEDLRLFAPGATDAGIRASADRLGATPWLDALPEGLGTRVGAGGHALPAARAQHLALLRLALVDPGVALLDEATAEAGTSDADLLENAATAALTGRTGVVIAHRLSQAARADRIVVMDAGRIVESGTHTELATAHGPYARLWAAWNHAR</sequence>
<dbReference type="PATRIC" id="fig|455632.4.peg.4658"/>
<feature type="domain" description="ABC transporter" evidence="12">
    <location>
        <begin position="361"/>
        <end position="595"/>
    </location>
</feature>
<feature type="region of interest" description="Disordered" evidence="10">
    <location>
        <begin position="1"/>
        <end position="24"/>
    </location>
</feature>
<evidence type="ECO:0000256" key="8">
    <source>
        <dbReference type="ARBA" id="ARBA00022989"/>
    </source>
</evidence>
<evidence type="ECO:0000256" key="3">
    <source>
        <dbReference type="ARBA" id="ARBA00022475"/>
    </source>
</evidence>
<evidence type="ECO:0000256" key="11">
    <source>
        <dbReference type="SAM" id="Phobius"/>
    </source>
</evidence>
<dbReference type="PROSITE" id="PS50893">
    <property type="entry name" value="ABC_TRANSPORTER_2"/>
    <property type="match status" value="1"/>
</dbReference>
<dbReference type="FunFam" id="3.40.50.300:FF:001001">
    <property type="entry name" value="Multidrug ABC transporter ATP-binding protein"/>
    <property type="match status" value="1"/>
</dbReference>
<feature type="transmembrane region" description="Helical" evidence="11">
    <location>
        <begin position="267"/>
        <end position="290"/>
    </location>
</feature>
<protein>
    <submittedName>
        <fullName evidence="14">ABC transporter ATPase and permease component</fullName>
    </submittedName>
</protein>
<proteinExistence type="predicted"/>
<dbReference type="InterPro" id="IPR003593">
    <property type="entry name" value="AAA+_ATPase"/>
</dbReference>
<dbReference type="PROSITE" id="PS50929">
    <property type="entry name" value="ABC_TM1F"/>
    <property type="match status" value="1"/>
</dbReference>
<evidence type="ECO:0000259" key="12">
    <source>
        <dbReference type="PROSITE" id="PS50893"/>
    </source>
</evidence>
<evidence type="ECO:0000313" key="14">
    <source>
        <dbReference type="EMBL" id="BAG21391.1"/>
    </source>
</evidence>
<evidence type="ECO:0000256" key="2">
    <source>
        <dbReference type="ARBA" id="ARBA00022448"/>
    </source>
</evidence>
<accession>B1VVN0</accession>
<keyword evidence="8 11" id="KW-1133">Transmembrane helix</keyword>
<evidence type="ECO:0000256" key="1">
    <source>
        <dbReference type="ARBA" id="ARBA00004651"/>
    </source>
</evidence>
<keyword evidence="7" id="KW-0067">ATP-binding</keyword>
<evidence type="ECO:0000256" key="10">
    <source>
        <dbReference type="SAM" id="MobiDB-lite"/>
    </source>
</evidence>
<evidence type="ECO:0000256" key="7">
    <source>
        <dbReference type="ARBA" id="ARBA00022840"/>
    </source>
</evidence>
<evidence type="ECO:0000313" key="15">
    <source>
        <dbReference type="Proteomes" id="UP000001685"/>
    </source>
</evidence>
<gene>
    <name evidence="14" type="ordered locus">SGR_4562</name>
</gene>
<dbReference type="Proteomes" id="UP000001685">
    <property type="component" value="Chromosome"/>
</dbReference>
<name>B1VVN0_STRGG</name>
<dbReference type="GO" id="GO:0005524">
    <property type="term" value="F:ATP binding"/>
    <property type="evidence" value="ECO:0007669"/>
    <property type="project" value="UniProtKB-KW"/>
</dbReference>
<dbReference type="GO" id="GO:0016887">
    <property type="term" value="F:ATP hydrolysis activity"/>
    <property type="evidence" value="ECO:0007669"/>
    <property type="project" value="InterPro"/>
</dbReference>
<keyword evidence="6" id="KW-0547">Nucleotide-binding</keyword>
<dbReference type="SUPFAM" id="SSF90123">
    <property type="entry name" value="ABC transporter transmembrane region"/>
    <property type="match status" value="1"/>
</dbReference>
<evidence type="ECO:0000256" key="6">
    <source>
        <dbReference type="ARBA" id="ARBA00022741"/>
    </source>
</evidence>
<dbReference type="GO" id="GO:0015421">
    <property type="term" value="F:ABC-type oligopeptide transporter activity"/>
    <property type="evidence" value="ECO:0007669"/>
    <property type="project" value="TreeGrafter"/>
</dbReference>
<dbReference type="Gene3D" id="1.20.1560.10">
    <property type="entry name" value="ABC transporter type 1, transmembrane domain"/>
    <property type="match status" value="1"/>
</dbReference>
<dbReference type="Pfam" id="PF00664">
    <property type="entry name" value="ABC_membrane"/>
    <property type="match status" value="1"/>
</dbReference>
<dbReference type="SMART" id="SM00382">
    <property type="entry name" value="AAA"/>
    <property type="match status" value="1"/>
</dbReference>
<keyword evidence="2" id="KW-0813">Transport</keyword>
<keyword evidence="3" id="KW-1003">Cell membrane</keyword>
<dbReference type="KEGG" id="sgr:SGR_4562"/>
<dbReference type="InterPro" id="IPR036640">
    <property type="entry name" value="ABC1_TM_sf"/>
</dbReference>
<evidence type="ECO:0000256" key="5">
    <source>
        <dbReference type="ARBA" id="ARBA00022692"/>
    </source>
</evidence>
<evidence type="ECO:0000259" key="13">
    <source>
        <dbReference type="PROSITE" id="PS50929"/>
    </source>
</evidence>
<feature type="transmembrane region" description="Helical" evidence="11">
    <location>
        <begin position="183"/>
        <end position="202"/>
    </location>
</feature>
<keyword evidence="5 11" id="KW-0812">Transmembrane</keyword>
<dbReference type="eggNOG" id="COG1132">
    <property type="taxonomic scope" value="Bacteria"/>
</dbReference>
<feature type="transmembrane region" description="Helical" evidence="11">
    <location>
        <begin position="43"/>
        <end position="64"/>
    </location>
</feature>
<feature type="domain" description="ABC transmembrane type-1" evidence="13">
    <location>
        <begin position="44"/>
        <end position="326"/>
    </location>
</feature>